<dbReference type="AlphaFoldDB" id="A0A4Y7IBX7"/>
<dbReference type="Proteomes" id="UP000316621">
    <property type="component" value="Chromosome 1"/>
</dbReference>
<proteinExistence type="predicted"/>
<sequence length="47" mass="5545">MSFKQFLMSDRCETYKRGQKSNYSLTTAFQVKKLLTVGKMIIQKIPR</sequence>
<evidence type="ECO:0000313" key="2">
    <source>
        <dbReference type="Proteomes" id="UP000316621"/>
    </source>
</evidence>
<evidence type="ECO:0000313" key="1">
    <source>
        <dbReference type="EMBL" id="RZC45536.1"/>
    </source>
</evidence>
<name>A0A4Y7IBX7_PAPSO</name>
<dbReference type="EMBL" id="CM010715">
    <property type="protein sequence ID" value="RZC45536.1"/>
    <property type="molecule type" value="Genomic_DNA"/>
</dbReference>
<protein>
    <submittedName>
        <fullName evidence="1">Uncharacterized protein</fullName>
    </submittedName>
</protein>
<gene>
    <name evidence="1" type="ORF">C5167_038474</name>
</gene>
<accession>A0A4Y7IBX7</accession>
<dbReference type="Gramene" id="RZC45536">
    <property type="protein sequence ID" value="RZC45536"/>
    <property type="gene ID" value="C5167_038474"/>
</dbReference>
<keyword evidence="2" id="KW-1185">Reference proteome</keyword>
<reference evidence="1 2" key="1">
    <citation type="journal article" date="2018" name="Science">
        <title>The opium poppy genome and morphinan production.</title>
        <authorList>
            <person name="Guo L."/>
            <person name="Winzer T."/>
            <person name="Yang X."/>
            <person name="Li Y."/>
            <person name="Ning Z."/>
            <person name="He Z."/>
            <person name="Teodor R."/>
            <person name="Lu Y."/>
            <person name="Bowser T.A."/>
            <person name="Graham I.A."/>
            <person name="Ye K."/>
        </authorList>
    </citation>
    <scope>NUCLEOTIDE SEQUENCE [LARGE SCALE GENOMIC DNA]</scope>
    <source>
        <strain evidence="2">cv. HN1</strain>
        <tissue evidence="1">Leaves</tissue>
    </source>
</reference>
<organism evidence="1 2">
    <name type="scientific">Papaver somniferum</name>
    <name type="common">Opium poppy</name>
    <dbReference type="NCBI Taxonomy" id="3469"/>
    <lineage>
        <taxon>Eukaryota</taxon>
        <taxon>Viridiplantae</taxon>
        <taxon>Streptophyta</taxon>
        <taxon>Embryophyta</taxon>
        <taxon>Tracheophyta</taxon>
        <taxon>Spermatophyta</taxon>
        <taxon>Magnoliopsida</taxon>
        <taxon>Ranunculales</taxon>
        <taxon>Papaveraceae</taxon>
        <taxon>Papaveroideae</taxon>
        <taxon>Papaver</taxon>
    </lineage>
</organism>